<evidence type="ECO:0000313" key="1">
    <source>
        <dbReference type="EMBL" id="ELA36710.1"/>
    </source>
</evidence>
<dbReference type="InParanoid" id="L2GE74"/>
<dbReference type="EMBL" id="ANPB02000002">
    <property type="protein sequence ID" value="KAF4488511.1"/>
    <property type="molecule type" value="Genomic_DNA"/>
</dbReference>
<proteinExistence type="predicted"/>
<accession>L2GE74</accession>
<reference evidence="1" key="1">
    <citation type="submission" date="2012-08" db="EMBL/GenBank/DDBJ databases">
        <title>Genome analysis of Colletotrichum orbiculare and Colletotrichum fructicola.</title>
        <authorList>
            <person name="Gan P.H.P."/>
            <person name="Ikeda K."/>
            <person name="Irieda H."/>
            <person name="Narusaka M."/>
            <person name="O'Connell R.J."/>
            <person name="Narusaka Y."/>
            <person name="Takano Y."/>
            <person name="Kubo Y."/>
            <person name="Shirasu K."/>
        </authorList>
    </citation>
    <scope>NUCLEOTIDE SEQUENCE</scope>
    <source>
        <strain evidence="1">Nara gc5</strain>
    </source>
</reference>
<dbReference type="Gene3D" id="3.90.25.10">
    <property type="entry name" value="UDP-galactose 4-epimerase, domain 1"/>
    <property type="match status" value="1"/>
</dbReference>
<name>L2GE74_COLFN</name>
<protein>
    <submittedName>
        <fullName evidence="1">Isoflavone reductase family protein</fullName>
    </submittedName>
    <submittedName>
        <fullName evidence="2">Isoflavone reductase-like protein TP7</fullName>
    </submittedName>
</protein>
<gene>
    <name evidence="1" type="ORF">CGGC5_337</name>
    <name evidence="2" type="ORF">CGGC5_v004177</name>
</gene>
<dbReference type="InterPro" id="IPR050608">
    <property type="entry name" value="NmrA-type/Isoflavone_red_sf"/>
</dbReference>
<keyword evidence="3" id="KW-1185">Reference proteome</keyword>
<evidence type="ECO:0000313" key="3">
    <source>
        <dbReference type="Proteomes" id="UP000011096"/>
    </source>
</evidence>
<dbReference type="OrthoDB" id="419598at2759"/>
<dbReference type="STRING" id="1213859.L2GE74"/>
<organism evidence="1">
    <name type="scientific">Colletotrichum fructicola (strain Nara gc5)</name>
    <name type="common">Anthracnose fungus</name>
    <name type="synonym">Colletotrichum gloeosporioides (strain Nara gc5)</name>
    <dbReference type="NCBI Taxonomy" id="1213859"/>
    <lineage>
        <taxon>Eukaryota</taxon>
        <taxon>Fungi</taxon>
        <taxon>Dikarya</taxon>
        <taxon>Ascomycota</taxon>
        <taxon>Pezizomycotina</taxon>
        <taxon>Sordariomycetes</taxon>
        <taxon>Hypocreomycetidae</taxon>
        <taxon>Glomerellales</taxon>
        <taxon>Glomerellaceae</taxon>
        <taxon>Colletotrichum</taxon>
        <taxon>Colletotrichum gloeosporioides species complex</taxon>
    </lineage>
</organism>
<dbReference type="SUPFAM" id="SSF51735">
    <property type="entry name" value="NAD(P)-binding Rossmann-fold domains"/>
    <property type="match status" value="1"/>
</dbReference>
<sequence>MVAFRVWLTRVDLEGPRVELVNVLRDVDVLILTIRYSGLGSQIPLTDAAKAASSVCPESCGNLGSWVWKEKALLHAKTISLPYTVIDVGRWYQLSIPRLPSGPLPVNFIARDGNTPSTLTDVRDVGRVTARIVADPRTINKTVLVYGAVLSQNQIFDMLDKMSCKTSKLDYMGLSAEALETALSEPLTMDAIEENAFDHRMTIFHEYWYSMGVRGDNTSEYADFLGYIDGTKLYPDFKLINFKSFLEEVLEGKSVSIYNTLKDELMNNDR</sequence>
<dbReference type="HOGENOM" id="CLU_044876_6_0_1"/>
<reference evidence="2 3" key="3">
    <citation type="submission" date="2020-04" db="EMBL/GenBank/DDBJ databases">
        <title>Genome sequencing and assembly of multiple isolates from the Colletotrichum gloeosporioides species complex.</title>
        <authorList>
            <person name="Gan P."/>
            <person name="Shirasu K."/>
        </authorList>
    </citation>
    <scope>NUCLEOTIDE SEQUENCE [LARGE SCALE GENOMIC DNA]</scope>
    <source>
        <strain evidence="2 3">Nara gc5</strain>
    </source>
</reference>
<dbReference type="InterPro" id="IPR036291">
    <property type="entry name" value="NAD(P)-bd_dom_sf"/>
</dbReference>
<dbReference type="EMBL" id="KB020503">
    <property type="protein sequence ID" value="ELA36710.1"/>
    <property type="molecule type" value="Genomic_DNA"/>
</dbReference>
<evidence type="ECO:0000313" key="2">
    <source>
        <dbReference type="EMBL" id="KAF4488511.1"/>
    </source>
</evidence>
<dbReference type="Gene3D" id="3.40.50.720">
    <property type="entry name" value="NAD(P)-binding Rossmann-like Domain"/>
    <property type="match status" value="1"/>
</dbReference>
<reference evidence="2 3" key="2">
    <citation type="submission" date="2012-08" db="EMBL/GenBank/DDBJ databases">
        <authorList>
            <person name="Gan P.H.P."/>
            <person name="Ikeda K."/>
            <person name="Irieda H."/>
            <person name="Narusaka M."/>
            <person name="O'Connell R.J."/>
            <person name="Narusaka Y."/>
            <person name="Takano Y."/>
            <person name="Kubo Y."/>
            <person name="Shirasu K."/>
        </authorList>
    </citation>
    <scope>NUCLEOTIDE SEQUENCE [LARGE SCALE GENOMIC DNA]</scope>
    <source>
        <strain evidence="2 3">Nara gc5</strain>
    </source>
</reference>
<dbReference type="Proteomes" id="UP000011096">
    <property type="component" value="Unassembled WGS sequence"/>
</dbReference>
<dbReference type="AlphaFoldDB" id="L2GE74"/>
<dbReference type="PANTHER" id="PTHR43349:SF93">
    <property type="entry name" value="ISOFLAVONE REDUCTASE HOMOLOG P3-RELATED"/>
    <property type="match status" value="1"/>
</dbReference>
<dbReference type="PANTHER" id="PTHR43349">
    <property type="entry name" value="PINORESINOL REDUCTASE-RELATED"/>
    <property type="match status" value="1"/>
</dbReference>